<dbReference type="RefSeq" id="WP_132260360.1">
    <property type="nucleotide sequence ID" value="NZ_SLZQ01000019.1"/>
</dbReference>
<reference evidence="1 2" key="1">
    <citation type="submission" date="2019-03" db="EMBL/GenBank/DDBJ databases">
        <title>Genomic Encyclopedia of Type Strains, Phase IV (KMG-IV): sequencing the most valuable type-strain genomes for metagenomic binning, comparative biology and taxonomic classification.</title>
        <authorList>
            <person name="Goeker M."/>
        </authorList>
    </citation>
    <scope>NUCLEOTIDE SEQUENCE [LARGE SCALE GENOMIC DNA]</scope>
    <source>
        <strain evidence="1 2">DSM 7445</strain>
    </source>
</reference>
<protein>
    <submittedName>
        <fullName evidence="1">Uncharacterized protein</fullName>
    </submittedName>
</protein>
<keyword evidence="2" id="KW-1185">Reference proteome</keyword>
<accession>A0A4R3HU20</accession>
<dbReference type="AlphaFoldDB" id="A0A4R3HU20"/>
<dbReference type="OrthoDB" id="8897108at2"/>
<proteinExistence type="predicted"/>
<dbReference type="Proteomes" id="UP000295382">
    <property type="component" value="Unassembled WGS sequence"/>
</dbReference>
<dbReference type="EMBL" id="SLZQ01000019">
    <property type="protein sequence ID" value="TCS32917.1"/>
    <property type="molecule type" value="Genomic_DNA"/>
</dbReference>
<gene>
    <name evidence="1" type="ORF">EDC30_11928</name>
</gene>
<comment type="caution">
    <text evidence="1">The sequence shown here is derived from an EMBL/GenBank/DDBJ whole genome shotgun (WGS) entry which is preliminary data.</text>
</comment>
<evidence type="ECO:0000313" key="2">
    <source>
        <dbReference type="Proteomes" id="UP000295382"/>
    </source>
</evidence>
<evidence type="ECO:0000313" key="1">
    <source>
        <dbReference type="EMBL" id="TCS32917.1"/>
    </source>
</evidence>
<sequence>MEYFNKEELRNEIRGYMWALADCLERVYFPKCGWALLGLDPKNFKEESISLLKPEAIDIDKFIVTDVLMELYDYGINGERRGDWNWIDMATDTLSFIDGLKNFLLLHESSIRFSLDLSQHVLAVAHARNLLDEQEGITSVTDEAAVGLGVRGGVLMLSDVALLANMDEKSVRNAANPKHKNHLKTFNHGSRTYVTAEDALAWLKERRGFKPTVYIPQDAERNLTTSGFLSLADFGAYLLAQRKESGLTPQQVVKAVANPAMTLEALATMEKGEQIHFDRTAFIALAKALQLNVKTFVQASLTLHHRIEKALVEASLANLEEE</sequence>
<name>A0A4R3HU20_PAULE</name>
<organism evidence="1 2">
    <name type="scientific">Paucimonas lemoignei</name>
    <name type="common">Pseudomonas lemoignei</name>
    <dbReference type="NCBI Taxonomy" id="29443"/>
    <lineage>
        <taxon>Bacteria</taxon>
        <taxon>Pseudomonadati</taxon>
        <taxon>Pseudomonadota</taxon>
        <taxon>Betaproteobacteria</taxon>
        <taxon>Burkholderiales</taxon>
        <taxon>Burkholderiaceae</taxon>
        <taxon>Paucimonas</taxon>
    </lineage>
</organism>